<dbReference type="Proteomes" id="UP000245207">
    <property type="component" value="Unassembled WGS sequence"/>
</dbReference>
<dbReference type="Pfam" id="PF24994">
    <property type="entry name" value="GIL1_IRKI_C"/>
    <property type="match status" value="1"/>
</dbReference>
<proteinExistence type="predicted"/>
<sequence>MFPSMLYGEGKSRRHQRNLKMNLKPLEPMSNLRFQYPIQFDMDTDDIVEGGLKPSKISNKNVRGITKLANKVSSFSHLIHRVTNSSCFHKPESTASNFTDHSFGHRDELEEHDTYKSYDYFEDEGEVEYSLAPEEECVSYEIKKEMEMMVLLGEVFERVSYMKNAYVSLQDAHCPWNPDKIRLSDVAVVTELTKLGLLRDRFHRSIRRNTTTADLMLREMLAPYEVALEKLTADVKNKADLIDNLRDKLKSAIKGSRKKSRSSKVNCSSRFEAPSPSPTSSTISAAKMEVSDQFESCMSSVKEASKTFAKLLLSLMKSAHWDITATVKSITGITTTTTTAVVTSSLESYINYKIFQGFNHESFNMDDGNKSSHMNPNQYRTECFTQYTYMKSVDPMELLRIIPTCLFGKFCLNKYLSLMHPKMEISLLGDLEQRQQVLAENHPRSRFYNEFLGVVKAVWLLHLFAFSLDPLPSHFEGDQGAEFHPQYMESVVPRRVVGGEDVVGFPVSPGFKLGNGYVVKARVYLVPKGEL</sequence>
<feature type="compositionally biased region" description="Low complexity" evidence="1">
    <location>
        <begin position="263"/>
        <end position="283"/>
    </location>
</feature>
<accession>A0A2U1LXN3</accession>
<dbReference type="STRING" id="35608.A0A2U1LXN3"/>
<evidence type="ECO:0000313" key="4">
    <source>
        <dbReference type="EMBL" id="PWA53783.1"/>
    </source>
</evidence>
<comment type="caution">
    <text evidence="4">The sequence shown here is derived from an EMBL/GenBank/DDBJ whole genome shotgun (WGS) entry which is preliminary data.</text>
</comment>
<organism evidence="4 5">
    <name type="scientific">Artemisia annua</name>
    <name type="common">Sweet wormwood</name>
    <dbReference type="NCBI Taxonomy" id="35608"/>
    <lineage>
        <taxon>Eukaryota</taxon>
        <taxon>Viridiplantae</taxon>
        <taxon>Streptophyta</taxon>
        <taxon>Embryophyta</taxon>
        <taxon>Tracheophyta</taxon>
        <taxon>Spermatophyta</taxon>
        <taxon>Magnoliopsida</taxon>
        <taxon>eudicotyledons</taxon>
        <taxon>Gunneridae</taxon>
        <taxon>Pentapetalae</taxon>
        <taxon>asterids</taxon>
        <taxon>campanulids</taxon>
        <taxon>Asterales</taxon>
        <taxon>Asteraceae</taxon>
        <taxon>Asteroideae</taxon>
        <taxon>Anthemideae</taxon>
        <taxon>Artemisiinae</taxon>
        <taxon>Artemisia</taxon>
    </lineage>
</organism>
<reference evidence="4 5" key="1">
    <citation type="journal article" date="2018" name="Mol. Plant">
        <title>The genome of Artemisia annua provides insight into the evolution of Asteraceae family and artemisinin biosynthesis.</title>
        <authorList>
            <person name="Shen Q."/>
            <person name="Zhang L."/>
            <person name="Liao Z."/>
            <person name="Wang S."/>
            <person name="Yan T."/>
            <person name="Shi P."/>
            <person name="Liu M."/>
            <person name="Fu X."/>
            <person name="Pan Q."/>
            <person name="Wang Y."/>
            <person name="Lv Z."/>
            <person name="Lu X."/>
            <person name="Zhang F."/>
            <person name="Jiang W."/>
            <person name="Ma Y."/>
            <person name="Chen M."/>
            <person name="Hao X."/>
            <person name="Li L."/>
            <person name="Tang Y."/>
            <person name="Lv G."/>
            <person name="Zhou Y."/>
            <person name="Sun X."/>
            <person name="Brodelius P.E."/>
            <person name="Rose J.K.C."/>
            <person name="Tang K."/>
        </authorList>
    </citation>
    <scope>NUCLEOTIDE SEQUENCE [LARGE SCALE GENOMIC DNA]</scope>
    <source>
        <strain evidence="5">cv. Huhao1</strain>
        <tissue evidence="4">Leaf</tissue>
    </source>
</reference>
<evidence type="ECO:0000256" key="1">
    <source>
        <dbReference type="SAM" id="MobiDB-lite"/>
    </source>
</evidence>
<evidence type="ECO:0000259" key="2">
    <source>
        <dbReference type="Pfam" id="PF04859"/>
    </source>
</evidence>
<keyword evidence="5" id="KW-1185">Reference proteome</keyword>
<protein>
    <submittedName>
        <fullName evidence="4">Uncharacterized protein</fullName>
    </submittedName>
</protein>
<dbReference type="InterPro" id="IPR006943">
    <property type="entry name" value="DUF641_pln"/>
</dbReference>
<feature type="region of interest" description="Disordered" evidence="1">
    <location>
        <begin position="253"/>
        <end position="283"/>
    </location>
</feature>
<feature type="domain" description="DUF641" evidence="2">
    <location>
        <begin position="145"/>
        <end position="259"/>
    </location>
</feature>
<dbReference type="EMBL" id="PKPP01007298">
    <property type="protein sequence ID" value="PWA53783.1"/>
    <property type="molecule type" value="Genomic_DNA"/>
</dbReference>
<dbReference type="PANTHER" id="PTHR31161">
    <property type="entry name" value="PROTEIN GRAVITROPIC IN THE LIGHT 1"/>
    <property type="match status" value="1"/>
</dbReference>
<gene>
    <name evidence="4" type="ORF">CTI12_AA439120</name>
</gene>
<dbReference type="GO" id="GO:0009639">
    <property type="term" value="P:response to red or far red light"/>
    <property type="evidence" value="ECO:0007669"/>
    <property type="project" value="InterPro"/>
</dbReference>
<dbReference type="Pfam" id="PF04859">
    <property type="entry name" value="DUF641"/>
    <property type="match status" value="1"/>
</dbReference>
<evidence type="ECO:0000259" key="3">
    <source>
        <dbReference type="Pfam" id="PF24994"/>
    </source>
</evidence>
<dbReference type="AlphaFoldDB" id="A0A2U1LXN3"/>
<dbReference type="GO" id="GO:0009959">
    <property type="term" value="P:negative gravitropism"/>
    <property type="evidence" value="ECO:0007669"/>
    <property type="project" value="InterPro"/>
</dbReference>
<feature type="domain" description="GIL1/IRKI C-terminal" evidence="3">
    <location>
        <begin position="475"/>
        <end position="524"/>
    </location>
</feature>
<dbReference type="OrthoDB" id="678887at2759"/>
<dbReference type="InterPro" id="IPR040225">
    <property type="entry name" value="GIL1-like"/>
</dbReference>
<evidence type="ECO:0000313" key="5">
    <source>
        <dbReference type="Proteomes" id="UP000245207"/>
    </source>
</evidence>
<name>A0A2U1LXN3_ARTAN</name>
<dbReference type="InterPro" id="IPR056813">
    <property type="entry name" value="GIL1_IRKI_C"/>
</dbReference>